<sequence length="256" mass="27146">MQSEPGCGSVVRICDAGPRAPSVLAVPYAGGSAQSFFAWKPLLEGRVSLWALELPGRGRCFGQPMPPSLVALAQGLAHTLHAHGVQPDLVFGHSLGALISFELLRAMRAQGRGLPAAALMTGRIAPSKPTAFGLPRFTRGDLIDYLRDLGGTPDSVLHNDAVIDMMLPVLQGDLELIASHEHRSAAPLDLDLAVAGGFDDRRVPMDGLLAWQQAFSGDFSLHMFPGGHFFIEEDRPAVAELLCGLAGRAALRSEAA</sequence>
<protein>
    <submittedName>
        <fullName evidence="3">Gramicidin S biosynthesis protein grsT</fullName>
    </submittedName>
</protein>
<dbReference type="Gene3D" id="3.40.50.1820">
    <property type="entry name" value="alpha/beta hydrolase"/>
    <property type="match status" value="1"/>
</dbReference>
<evidence type="ECO:0000313" key="3">
    <source>
        <dbReference type="EMBL" id="EGK71869.1"/>
    </source>
</evidence>
<dbReference type="Proteomes" id="UP000005019">
    <property type="component" value="Unassembled WGS sequence"/>
</dbReference>
<proteinExistence type="inferred from homology"/>
<evidence type="ECO:0000259" key="2">
    <source>
        <dbReference type="Pfam" id="PF00975"/>
    </source>
</evidence>
<dbReference type="PANTHER" id="PTHR11487">
    <property type="entry name" value="THIOESTERASE"/>
    <property type="match status" value="1"/>
</dbReference>
<evidence type="ECO:0000256" key="1">
    <source>
        <dbReference type="ARBA" id="ARBA00007169"/>
    </source>
</evidence>
<dbReference type="PANTHER" id="PTHR11487:SF0">
    <property type="entry name" value="S-ACYL FATTY ACID SYNTHASE THIOESTERASE, MEDIUM CHAIN"/>
    <property type="match status" value="1"/>
</dbReference>
<dbReference type="InterPro" id="IPR001031">
    <property type="entry name" value="Thioesterase"/>
</dbReference>
<dbReference type="GO" id="GO:0008610">
    <property type="term" value="P:lipid biosynthetic process"/>
    <property type="evidence" value="ECO:0007669"/>
    <property type="project" value="TreeGrafter"/>
</dbReference>
<dbReference type="SUPFAM" id="SSF53474">
    <property type="entry name" value="alpha/beta-Hydrolases"/>
    <property type="match status" value="1"/>
</dbReference>
<dbReference type="EMBL" id="AFHG01000044">
    <property type="protein sequence ID" value="EGK71869.1"/>
    <property type="molecule type" value="Genomic_DNA"/>
</dbReference>
<dbReference type="STRING" id="1000565.METUNv1_01646"/>
<evidence type="ECO:0000313" key="4">
    <source>
        <dbReference type="Proteomes" id="UP000005019"/>
    </source>
</evidence>
<dbReference type="InterPro" id="IPR029058">
    <property type="entry name" value="AB_hydrolase_fold"/>
</dbReference>
<dbReference type="OrthoDB" id="8480037at2"/>
<dbReference type="Pfam" id="PF00975">
    <property type="entry name" value="Thioesterase"/>
    <property type="match status" value="1"/>
</dbReference>
<organism evidence="3 4">
    <name type="scientific">Methyloversatilis universalis (strain ATCC BAA-1314 / DSM 25237 / JCM 13912 / CCUG 52030 / FAM5)</name>
    <dbReference type="NCBI Taxonomy" id="1000565"/>
    <lineage>
        <taxon>Bacteria</taxon>
        <taxon>Pseudomonadati</taxon>
        <taxon>Pseudomonadota</taxon>
        <taxon>Betaproteobacteria</taxon>
        <taxon>Nitrosomonadales</taxon>
        <taxon>Sterolibacteriaceae</taxon>
        <taxon>Methyloversatilis</taxon>
    </lineage>
</organism>
<reference evidence="3 4" key="1">
    <citation type="journal article" date="2011" name="J. Bacteriol.">
        <title>Genome sequence of Methyloversatilis universalis FAM5T, a methylotrophic representative of the order Rhodocyclales.</title>
        <authorList>
            <person name="Kittichotirat W."/>
            <person name="Good N.M."/>
            <person name="Hall R."/>
            <person name="Bringel F."/>
            <person name="Lajus A."/>
            <person name="Medigue C."/>
            <person name="Smalley N.E."/>
            <person name="Beck D."/>
            <person name="Bumgarner R."/>
            <person name="Vuilleumier S."/>
            <person name="Kalyuzhnaya M.G."/>
        </authorList>
    </citation>
    <scope>NUCLEOTIDE SEQUENCE [LARGE SCALE GENOMIC DNA]</scope>
    <source>
        <strain evidence="4">ATCC BAA-1314 / JCM 13912 / FAM5</strain>
    </source>
</reference>
<dbReference type="AlphaFoldDB" id="F5RC06"/>
<comment type="similarity">
    <text evidence="1">Belongs to the thioesterase family.</text>
</comment>
<dbReference type="eggNOG" id="COG3208">
    <property type="taxonomic scope" value="Bacteria"/>
</dbReference>
<accession>F5RC06</accession>
<dbReference type="RefSeq" id="WP_008060638.1">
    <property type="nucleotide sequence ID" value="NZ_AFHG01000044.1"/>
</dbReference>
<name>F5RC06_METUF</name>
<dbReference type="InterPro" id="IPR012223">
    <property type="entry name" value="TEII"/>
</dbReference>
<feature type="domain" description="Thioesterase" evidence="2">
    <location>
        <begin position="23"/>
        <end position="241"/>
    </location>
</feature>
<keyword evidence="4" id="KW-1185">Reference proteome</keyword>
<comment type="caution">
    <text evidence="3">The sequence shown here is derived from an EMBL/GenBank/DDBJ whole genome shotgun (WGS) entry which is preliminary data.</text>
</comment>
<gene>
    <name evidence="3" type="ORF">METUNv1_01646</name>
</gene>